<dbReference type="SMART" id="SM01272">
    <property type="entry name" value="LsmAD"/>
    <property type="match status" value="1"/>
</dbReference>
<dbReference type="GO" id="GO:0010494">
    <property type="term" value="C:cytoplasmic stress granule"/>
    <property type="evidence" value="ECO:0007669"/>
    <property type="project" value="TreeGrafter"/>
</dbReference>
<accession>A0A914D7E9</accession>
<dbReference type="PANTHER" id="PTHR12854:SF7">
    <property type="entry name" value="ATAXIN-2 HOMOLOG"/>
    <property type="match status" value="1"/>
</dbReference>
<feature type="compositionally biased region" description="Polar residues" evidence="2">
    <location>
        <begin position="486"/>
        <end position="495"/>
    </location>
</feature>
<feature type="compositionally biased region" description="Low complexity" evidence="2">
    <location>
        <begin position="671"/>
        <end position="715"/>
    </location>
</feature>
<feature type="region of interest" description="Disordered" evidence="2">
    <location>
        <begin position="208"/>
        <end position="356"/>
    </location>
</feature>
<feature type="compositionally biased region" description="Polar residues" evidence="2">
    <location>
        <begin position="425"/>
        <end position="446"/>
    </location>
</feature>
<dbReference type="Pfam" id="PF14438">
    <property type="entry name" value="SM-ATX"/>
    <property type="match status" value="1"/>
</dbReference>
<evidence type="ECO:0000256" key="2">
    <source>
        <dbReference type="SAM" id="MobiDB-lite"/>
    </source>
</evidence>
<dbReference type="InterPro" id="IPR009604">
    <property type="entry name" value="LsmAD_domain"/>
</dbReference>
<dbReference type="GO" id="GO:0034063">
    <property type="term" value="P:stress granule assembly"/>
    <property type="evidence" value="ECO:0007669"/>
    <property type="project" value="TreeGrafter"/>
</dbReference>
<dbReference type="PANTHER" id="PTHR12854">
    <property type="entry name" value="ATAXIN 2-RELATED"/>
    <property type="match status" value="1"/>
</dbReference>
<protein>
    <submittedName>
        <fullName evidence="5">LsmAD domain-containing protein</fullName>
    </submittedName>
</protein>
<evidence type="ECO:0000313" key="4">
    <source>
        <dbReference type="Proteomes" id="UP000887540"/>
    </source>
</evidence>
<evidence type="ECO:0000313" key="5">
    <source>
        <dbReference type="WBParaSite" id="ACRNAN_scaffold1976.g19531.t2"/>
    </source>
</evidence>
<feature type="domain" description="LsmAD" evidence="3">
    <location>
        <begin position="166"/>
        <end position="221"/>
    </location>
</feature>
<sequence length="995" mass="109876">MIGHEVDIETKDGSKFRGIFSGCGPQVKQIGLSYAFKLPGKGYENYVLSKPDATEKMVFDFSDVVEITHVVQENTNRRCVSTEEVNKKSHCKIRSLLMIDDAPKKGFITDKEYNACNGDKTEFQEDLQAWEGDDEYALPDHAHDDKHDGSGGWSVDAMFSVNMNKLGVTTSYKDDLTQYTTVDPEGTEEERFRAEQIAKEIEMNSESKRRALLENDDEERDLDKETNFDKDFESVSSRRGHGAGRRNNTYTKNQPRRSEDGLNQNNNDYKTANPGRVNRGMQSRTGRQFNDQRNPDNFSRPNEIQRPNFTTGKPQRRLDSPGTGPKPGDTQRSQRDFGQNQQRTLPNRQGSKINDLKNWRMGFNIQSPETPTSQPATPTVAIAEMTISPSSSSVPDNTQGSLQMQSVQIIQRQPNAWQNGPPDSFRSNYPQGSAQYSQDQPKNVQYRNERQDQSNGKSSQSPTSKKNEPARRGSEQIRRSSRQSSPKTSPTSQYFQKDPIEPKNDSSIPKVESMPSFTSSMAPTSNFATTVVTSIAEPSSIVTTTEASSDKAMEKTSLSTAASTSNLSDATTTGGRKKFEFNPDAPAFVPKPKNEIGQVASSPAPVMPIPTPTLIPQHVPIPITPTPILPPPSVMGQPPVLVNFQAPNVYGMPHQYITTYPPAAVPSAQPIAASQQQQPLAQSVQQAVQQTRPIQSQTPSGTSSSSAEAISTNTAVPANGGTGAQAMYTGSVQSQQQSFNTSHAGGQMQGRFVQSFQQPNAQVQNPNSYIQNQQIQYQSQVIPGQYQVMQPGSVMGQPPIMVSYQQMPAAYGVQNPLYSYPPNMQNAQAIATSRQQSATPPVHVHQNYPLPSQTPSSEAALPSNMMVSNNGQPIYAVNIPQGQQQTYNPNMAAMNRFPQPFQPQGQMQNQNMYIAPQIPYQQQFVQGQYPQGQIIFPVLPNQYVMYANPMQQVNSTNQMSMNAPANVQNMMVIPNKHIGLLSSQNEELPPGSQHS</sequence>
<dbReference type="GO" id="GO:0003729">
    <property type="term" value="F:mRNA binding"/>
    <property type="evidence" value="ECO:0007669"/>
    <property type="project" value="TreeGrafter"/>
</dbReference>
<feature type="region of interest" description="Disordered" evidence="2">
    <location>
        <begin position="383"/>
        <end position="403"/>
    </location>
</feature>
<comment type="similarity">
    <text evidence="1">Belongs to the ataxin-2 family.</text>
</comment>
<dbReference type="AlphaFoldDB" id="A0A914D7E9"/>
<feature type="compositionally biased region" description="Polar residues" evidence="2">
    <location>
        <begin position="280"/>
        <end position="313"/>
    </location>
</feature>
<dbReference type="WBParaSite" id="ACRNAN_scaffold1976.g19531.t2">
    <property type="protein sequence ID" value="ACRNAN_scaffold1976.g19531.t2"/>
    <property type="gene ID" value="ACRNAN_scaffold1976.g19531"/>
</dbReference>
<feature type="compositionally biased region" description="Polar residues" evidence="2">
    <location>
        <begin position="387"/>
        <end position="403"/>
    </location>
</feature>
<reference evidence="5" key="1">
    <citation type="submission" date="2022-11" db="UniProtKB">
        <authorList>
            <consortium name="WormBaseParasite"/>
        </authorList>
    </citation>
    <scope>IDENTIFICATION</scope>
</reference>
<feature type="region of interest" description="Disordered" evidence="2">
    <location>
        <begin position="671"/>
        <end position="722"/>
    </location>
</feature>
<feature type="compositionally biased region" description="Basic and acidic residues" evidence="2">
    <location>
        <begin position="221"/>
        <end position="233"/>
    </location>
</feature>
<dbReference type="Proteomes" id="UP000887540">
    <property type="component" value="Unplaced"/>
</dbReference>
<feature type="region of interest" description="Disordered" evidence="2">
    <location>
        <begin position="415"/>
        <end position="523"/>
    </location>
</feature>
<feature type="compositionally biased region" description="Low complexity" evidence="2">
    <location>
        <begin position="556"/>
        <end position="573"/>
    </location>
</feature>
<feature type="region of interest" description="Disordered" evidence="2">
    <location>
        <begin position="544"/>
        <end position="578"/>
    </location>
</feature>
<evidence type="ECO:0000259" key="3">
    <source>
        <dbReference type="SMART" id="SM01272"/>
    </source>
</evidence>
<name>A0A914D7E9_9BILA</name>
<feature type="compositionally biased region" description="Polar residues" evidence="2">
    <location>
        <begin position="336"/>
        <end position="352"/>
    </location>
</feature>
<dbReference type="InterPro" id="IPR045117">
    <property type="entry name" value="ATXN2-like"/>
</dbReference>
<feature type="compositionally biased region" description="Basic and acidic residues" evidence="2">
    <location>
        <begin position="465"/>
        <end position="478"/>
    </location>
</feature>
<organism evidence="4 5">
    <name type="scientific">Acrobeloides nanus</name>
    <dbReference type="NCBI Taxonomy" id="290746"/>
    <lineage>
        <taxon>Eukaryota</taxon>
        <taxon>Metazoa</taxon>
        <taxon>Ecdysozoa</taxon>
        <taxon>Nematoda</taxon>
        <taxon>Chromadorea</taxon>
        <taxon>Rhabditida</taxon>
        <taxon>Tylenchina</taxon>
        <taxon>Cephalobomorpha</taxon>
        <taxon>Cephaloboidea</taxon>
        <taxon>Cephalobidae</taxon>
        <taxon>Acrobeloides</taxon>
    </lineage>
</organism>
<keyword evidence="4" id="KW-1185">Reference proteome</keyword>
<feature type="compositionally biased region" description="Polar residues" evidence="2">
    <location>
        <begin position="261"/>
        <end position="270"/>
    </location>
</feature>
<dbReference type="InterPro" id="IPR025852">
    <property type="entry name" value="SM_dom_ATX"/>
</dbReference>
<feature type="compositionally biased region" description="Polar residues" evidence="2">
    <location>
        <begin position="453"/>
        <end position="464"/>
    </location>
</feature>
<proteinExistence type="inferred from homology"/>
<evidence type="ECO:0000256" key="1">
    <source>
        <dbReference type="ARBA" id="ARBA00007503"/>
    </source>
</evidence>